<dbReference type="PANTHER" id="PTHR43108">
    <property type="entry name" value="N-ACETYLGLUCOSAMINE-6-SULFATASE FAMILY MEMBER"/>
    <property type="match status" value="1"/>
</dbReference>
<evidence type="ECO:0000313" key="9">
    <source>
        <dbReference type="Proteomes" id="UP001595478"/>
    </source>
</evidence>
<keyword evidence="3" id="KW-0378">Hydrolase</keyword>
<feature type="signal peptide" evidence="5">
    <location>
        <begin position="1"/>
        <end position="18"/>
    </location>
</feature>
<dbReference type="InterPro" id="IPR024607">
    <property type="entry name" value="Sulfatase_CS"/>
</dbReference>
<evidence type="ECO:0000259" key="7">
    <source>
        <dbReference type="Pfam" id="PF16347"/>
    </source>
</evidence>
<evidence type="ECO:0000256" key="1">
    <source>
        <dbReference type="ARBA" id="ARBA00008779"/>
    </source>
</evidence>
<keyword evidence="9" id="KW-1185">Reference proteome</keyword>
<dbReference type="PROSITE" id="PS00149">
    <property type="entry name" value="SULFATASE_2"/>
    <property type="match status" value="1"/>
</dbReference>
<evidence type="ECO:0000256" key="5">
    <source>
        <dbReference type="SAM" id="SignalP"/>
    </source>
</evidence>
<keyword evidence="2 5" id="KW-0732">Signal</keyword>
<evidence type="ECO:0000259" key="6">
    <source>
        <dbReference type="Pfam" id="PF00884"/>
    </source>
</evidence>
<dbReference type="InterPro" id="IPR017850">
    <property type="entry name" value="Alkaline_phosphatase_core_sf"/>
</dbReference>
<gene>
    <name evidence="8" type="ORF">ACFOHL_03855</name>
</gene>
<dbReference type="SUPFAM" id="SSF53649">
    <property type="entry name" value="Alkaline phosphatase-like"/>
    <property type="match status" value="1"/>
</dbReference>
<feature type="domain" description="N-sulphoglucosamine sulphohydrolase C-terminal" evidence="7">
    <location>
        <begin position="485"/>
        <end position="525"/>
    </location>
</feature>
<dbReference type="PROSITE" id="PS51257">
    <property type="entry name" value="PROKAR_LIPOPROTEIN"/>
    <property type="match status" value="1"/>
</dbReference>
<dbReference type="InterPro" id="IPR032506">
    <property type="entry name" value="SGSH_C"/>
</dbReference>
<dbReference type="Pfam" id="PF16347">
    <property type="entry name" value="SGSH_C"/>
    <property type="match status" value="1"/>
</dbReference>
<evidence type="ECO:0000256" key="2">
    <source>
        <dbReference type="ARBA" id="ARBA00022729"/>
    </source>
</evidence>
<feature type="chain" id="PRO_5047263473" evidence="5">
    <location>
        <begin position="19"/>
        <end position="547"/>
    </location>
</feature>
<name>A0ABV7FN12_9ALTE</name>
<dbReference type="EMBL" id="JBHRSW010000005">
    <property type="protein sequence ID" value="MFC3120744.1"/>
    <property type="molecule type" value="Genomic_DNA"/>
</dbReference>
<dbReference type="Gene3D" id="3.40.720.10">
    <property type="entry name" value="Alkaline Phosphatase, subunit A"/>
    <property type="match status" value="1"/>
</dbReference>
<accession>A0ABV7FN12</accession>
<dbReference type="PROSITE" id="PS00523">
    <property type="entry name" value="SULFATASE_1"/>
    <property type="match status" value="1"/>
</dbReference>
<keyword evidence="4" id="KW-0325">Glycoprotein</keyword>
<evidence type="ECO:0000256" key="4">
    <source>
        <dbReference type="ARBA" id="ARBA00023180"/>
    </source>
</evidence>
<dbReference type="Proteomes" id="UP001595478">
    <property type="component" value="Unassembled WGS sequence"/>
</dbReference>
<evidence type="ECO:0000313" key="8">
    <source>
        <dbReference type="EMBL" id="MFC3120744.1"/>
    </source>
</evidence>
<proteinExistence type="inferred from homology"/>
<dbReference type="CDD" id="cd16031">
    <property type="entry name" value="G6S_like"/>
    <property type="match status" value="1"/>
</dbReference>
<dbReference type="PANTHER" id="PTHR43108:SF6">
    <property type="entry name" value="N-SULPHOGLUCOSAMINE SULPHOHYDROLASE"/>
    <property type="match status" value="1"/>
</dbReference>
<dbReference type="Pfam" id="PF00884">
    <property type="entry name" value="Sulfatase"/>
    <property type="match status" value="1"/>
</dbReference>
<protein>
    <submittedName>
        <fullName evidence="8">Sulfatase</fullName>
    </submittedName>
</protein>
<reference evidence="9" key="1">
    <citation type="journal article" date="2019" name="Int. J. Syst. Evol. Microbiol.">
        <title>The Global Catalogue of Microorganisms (GCM) 10K type strain sequencing project: providing services to taxonomists for standard genome sequencing and annotation.</title>
        <authorList>
            <consortium name="The Broad Institute Genomics Platform"/>
            <consortium name="The Broad Institute Genome Sequencing Center for Infectious Disease"/>
            <person name="Wu L."/>
            <person name="Ma J."/>
        </authorList>
    </citation>
    <scope>NUCLEOTIDE SEQUENCE [LARGE SCALE GENOMIC DNA]</scope>
    <source>
        <strain evidence="9">KCTC 52473</strain>
    </source>
</reference>
<evidence type="ECO:0000256" key="3">
    <source>
        <dbReference type="ARBA" id="ARBA00022801"/>
    </source>
</evidence>
<dbReference type="RefSeq" id="WP_376918874.1">
    <property type="nucleotide sequence ID" value="NZ_JBHRSW010000005.1"/>
</dbReference>
<comment type="caution">
    <text evidence="8">The sequence shown here is derived from an EMBL/GenBank/DDBJ whole genome shotgun (WGS) entry which is preliminary data.</text>
</comment>
<feature type="domain" description="Sulfatase N-terminal" evidence="6">
    <location>
        <begin position="44"/>
        <end position="398"/>
    </location>
</feature>
<sequence>MNLPKIPFLLALFFLTLAACSPVEKTDSGTTSTQDEPTPPTKYNILYIMTDDHAAHAVGSYGGRLASVNPTPELDKLAADGLTFSNTFVTNSICTPSRASILTGQYSQTNGVLDLRGSLTTEQQHLPNLLREAGYETAIIGKWHLKKEPGAFNYYEVLEGQGKYFDPELRVQGEKAWPQNTSSYKGHSSDVITDLTIEWLKNRDADKPFFLMHQFKAPHDMFEYAPRYETYLANVDIPEPSDLYSFAESFGSIATRGENDSLIGHIGTSVSQRHLRRSVGIDLGVDPNLDDETFTKLAYQKYLKAYLRCVKGVDDNIARLIETLKEEGLYDKTIIVYTSDQGMMLGEHDYIDKRWMWEESIKMPLIVRHPDMTTTGMTNDMLINNTDFAPTLLSLAGVDVPEFMHGADFSEAIYGNTPNDWRTATYYRYWTHRAYHDVPAHFGIRSKDYKLIFYYGQNFMTKPYPYYDADWLAETGLANNAIATPAAWELYDLKNDPNELNNVYGEAKYAGVIEELKTELKRQRQAYNETDEHYPHLQAIIEKHWND</sequence>
<organism evidence="8 9">
    <name type="scientific">Agaribacter flavus</name>
    <dbReference type="NCBI Taxonomy" id="1902781"/>
    <lineage>
        <taxon>Bacteria</taxon>
        <taxon>Pseudomonadati</taxon>
        <taxon>Pseudomonadota</taxon>
        <taxon>Gammaproteobacteria</taxon>
        <taxon>Alteromonadales</taxon>
        <taxon>Alteromonadaceae</taxon>
        <taxon>Agaribacter</taxon>
    </lineage>
</organism>
<comment type="similarity">
    <text evidence="1">Belongs to the sulfatase family.</text>
</comment>
<dbReference type="InterPro" id="IPR000917">
    <property type="entry name" value="Sulfatase_N"/>
</dbReference>